<evidence type="ECO:0000313" key="1">
    <source>
        <dbReference type="EMBL" id="CUF30170.1"/>
    </source>
</evidence>
<accession>A0A0S4IQU3</accession>
<proteinExistence type="predicted"/>
<dbReference type="EMBL" id="CYKH01000292">
    <property type="protein sequence ID" value="CUF30170.1"/>
    <property type="molecule type" value="Genomic_DNA"/>
</dbReference>
<dbReference type="VEuPathDB" id="TriTrypDB:BSAL_61165"/>
<sequence>MNLSSGNVCQTAFGDTKMKRQCLPNRFWRHENEAAMFVKPLSATRNRTYLAAMLAKRLSATRNRTYLAAMFAKPLLATRNRTYLAVKPLLATRK</sequence>
<gene>
    <name evidence="1" type="ORF">BSAL_61165</name>
</gene>
<name>A0A0S4IQU3_BODSA</name>
<dbReference type="Proteomes" id="UP000051952">
    <property type="component" value="Unassembled WGS sequence"/>
</dbReference>
<organism evidence="1 2">
    <name type="scientific">Bodo saltans</name>
    <name type="common">Flagellated protozoan</name>
    <dbReference type="NCBI Taxonomy" id="75058"/>
    <lineage>
        <taxon>Eukaryota</taxon>
        <taxon>Discoba</taxon>
        <taxon>Euglenozoa</taxon>
        <taxon>Kinetoplastea</taxon>
        <taxon>Metakinetoplastina</taxon>
        <taxon>Eubodonida</taxon>
        <taxon>Bodonidae</taxon>
        <taxon>Bodo</taxon>
    </lineage>
</organism>
<protein>
    <submittedName>
        <fullName evidence="1">Uncharacterized protein</fullName>
    </submittedName>
</protein>
<keyword evidence="2" id="KW-1185">Reference proteome</keyword>
<reference evidence="2" key="1">
    <citation type="submission" date="2015-09" db="EMBL/GenBank/DDBJ databases">
        <authorList>
            <consortium name="Pathogen Informatics"/>
        </authorList>
    </citation>
    <scope>NUCLEOTIDE SEQUENCE [LARGE SCALE GENOMIC DNA]</scope>
    <source>
        <strain evidence="2">Lake Konstanz</strain>
    </source>
</reference>
<evidence type="ECO:0000313" key="2">
    <source>
        <dbReference type="Proteomes" id="UP000051952"/>
    </source>
</evidence>
<dbReference type="AlphaFoldDB" id="A0A0S4IQU3"/>